<comment type="similarity">
    <text evidence="5 6">Belongs to the FtsA/MreB family.</text>
</comment>
<accession>A0A2M7BYZ7</accession>
<sequence length="410" mass="44727">MTKSTILTALDIGTDSIKTLIGRSNPKKENFEILAMAQIHSAGVRKGEVIKVKKLIPAIQSSIREVQKKSGLRVKKCIFNINGNHLSTVPSQGLVSVSRADQKISEEDISRVLHQAQTLSLPSNKEILDIFPKEFIVNGEGGIKEPLGLHGLRLEVRALLIYVFSPVLENLVQALDSIGLKFDSNNIVPSPLASAKACLNFEQKELGVALVDIGAETTGLAVFEEGDLIHCHIIPLGSANITNDIAIGLRTEIETAERIKKEFGSLSFSKEKKKKQKKTKEKIEIPEKSLICSRKVLENIIESRVSEIFSQIQKELKKISKQELLPAGIVLTGGGSLLPGIEEYAKRVLKLPCRLAAPKNIPGLPGDPSFSVAVGLLLEGWDLEEEGIKAGSFSGGLGEKIRRIFKIFLP</sequence>
<comment type="subcellular location">
    <subcellularLocation>
        <location evidence="5">Cell membrane</location>
        <topology evidence="5">Peripheral membrane protein</topology>
        <orientation evidence="5">Cytoplasmic side</orientation>
    </subcellularLocation>
    <text evidence="5">Localizes to the Z ring in an FtsZ-dependent manner. Targeted to the membrane through a conserved C-terminal amphipathic helix.</text>
</comment>
<dbReference type="GO" id="GO:0043093">
    <property type="term" value="P:FtsZ-dependent cytokinesis"/>
    <property type="evidence" value="ECO:0007669"/>
    <property type="project" value="UniProtKB-UniRule"/>
</dbReference>
<reference evidence="9" key="1">
    <citation type="submission" date="2017-09" db="EMBL/GenBank/DDBJ databases">
        <title>Depth-based differentiation of microbial function through sediment-hosted aquifers and enrichment of novel symbionts in the deep terrestrial subsurface.</title>
        <authorList>
            <person name="Probst A.J."/>
            <person name="Ladd B."/>
            <person name="Jarett J.K."/>
            <person name="Geller-Mcgrath D.E."/>
            <person name="Sieber C.M.K."/>
            <person name="Emerson J.B."/>
            <person name="Anantharaman K."/>
            <person name="Thomas B.C."/>
            <person name="Malmstrom R."/>
            <person name="Stieglmeier M."/>
            <person name="Klingl A."/>
            <person name="Woyke T."/>
            <person name="Ryan C.M."/>
            <person name="Banfield J.F."/>
        </authorList>
    </citation>
    <scope>NUCLEOTIDE SEQUENCE [LARGE SCALE GENOMIC DNA]</scope>
</reference>
<proteinExistence type="inferred from homology"/>
<dbReference type="EMBL" id="PEUS01000032">
    <property type="protein sequence ID" value="PIV13977.1"/>
    <property type="molecule type" value="Genomic_DNA"/>
</dbReference>
<name>A0A2M7BYZ7_9BACT</name>
<dbReference type="Pfam" id="PF02491">
    <property type="entry name" value="SHS2_FTSA"/>
    <property type="match status" value="1"/>
</dbReference>
<keyword evidence="4 5" id="KW-0131">Cell cycle</keyword>
<dbReference type="SMART" id="SM00842">
    <property type="entry name" value="FtsA"/>
    <property type="match status" value="1"/>
</dbReference>
<evidence type="ECO:0000259" key="7">
    <source>
        <dbReference type="SMART" id="SM00842"/>
    </source>
</evidence>
<dbReference type="GO" id="GO:0032153">
    <property type="term" value="C:cell division site"/>
    <property type="evidence" value="ECO:0007669"/>
    <property type="project" value="UniProtKB-UniRule"/>
</dbReference>
<dbReference type="InterPro" id="IPR050696">
    <property type="entry name" value="FtsA/MreB"/>
</dbReference>
<evidence type="ECO:0000256" key="3">
    <source>
        <dbReference type="ARBA" id="ARBA00023136"/>
    </source>
</evidence>
<dbReference type="SUPFAM" id="SSF53067">
    <property type="entry name" value="Actin-like ATPase domain"/>
    <property type="match status" value="2"/>
</dbReference>
<dbReference type="NCBIfam" id="TIGR01174">
    <property type="entry name" value="ftsA"/>
    <property type="match status" value="1"/>
</dbReference>
<comment type="function">
    <text evidence="5 6">Cell division protein that is involved in the assembly of the Z ring. May serve as a membrane anchor for the Z ring.</text>
</comment>
<dbReference type="Gene3D" id="3.30.420.40">
    <property type="match status" value="2"/>
</dbReference>
<dbReference type="AlphaFoldDB" id="A0A2M7BYZ7"/>
<dbReference type="CDD" id="cd24048">
    <property type="entry name" value="ASKHA_NBD_FtsA"/>
    <property type="match status" value="1"/>
</dbReference>
<keyword evidence="2 5" id="KW-0132">Cell division</keyword>
<dbReference type="InterPro" id="IPR003494">
    <property type="entry name" value="SHS2_FtsA"/>
</dbReference>
<comment type="caution">
    <text evidence="8">The sequence shown here is derived from an EMBL/GenBank/DDBJ whole genome shotgun (WGS) entry which is preliminary data.</text>
</comment>
<keyword evidence="1 5" id="KW-1003">Cell membrane</keyword>
<organism evidence="8 9">
    <name type="scientific">bacterium (Candidatus Gribaldobacteria) CG03_land_8_20_14_0_80_36_40</name>
    <dbReference type="NCBI Taxonomy" id="2014271"/>
    <lineage>
        <taxon>Bacteria</taxon>
        <taxon>Candidatus Gribaldobacteria</taxon>
    </lineage>
</organism>
<evidence type="ECO:0000256" key="2">
    <source>
        <dbReference type="ARBA" id="ARBA00022618"/>
    </source>
</evidence>
<dbReference type="PANTHER" id="PTHR32432:SF4">
    <property type="entry name" value="CELL DIVISION PROTEIN FTSA"/>
    <property type="match status" value="1"/>
</dbReference>
<evidence type="ECO:0000313" key="8">
    <source>
        <dbReference type="EMBL" id="PIV13977.1"/>
    </source>
</evidence>
<dbReference type="PANTHER" id="PTHR32432">
    <property type="entry name" value="CELL DIVISION PROTEIN FTSA-RELATED"/>
    <property type="match status" value="1"/>
</dbReference>
<feature type="domain" description="SHS2" evidence="7">
    <location>
        <begin position="7"/>
        <end position="198"/>
    </location>
</feature>
<comment type="subunit">
    <text evidence="5">Self-interacts. Interacts with FtsZ.</text>
</comment>
<dbReference type="InterPro" id="IPR043129">
    <property type="entry name" value="ATPase_NBD"/>
</dbReference>
<evidence type="ECO:0000313" key="9">
    <source>
        <dbReference type="Proteomes" id="UP000228816"/>
    </source>
</evidence>
<evidence type="ECO:0000256" key="6">
    <source>
        <dbReference type="PIRNR" id="PIRNR003101"/>
    </source>
</evidence>
<dbReference type="GO" id="GO:0009898">
    <property type="term" value="C:cytoplasmic side of plasma membrane"/>
    <property type="evidence" value="ECO:0007669"/>
    <property type="project" value="UniProtKB-UniRule"/>
</dbReference>
<dbReference type="PIRSF" id="PIRSF003101">
    <property type="entry name" value="FtsA"/>
    <property type="match status" value="1"/>
</dbReference>
<evidence type="ECO:0000256" key="1">
    <source>
        <dbReference type="ARBA" id="ARBA00022475"/>
    </source>
</evidence>
<keyword evidence="3 5" id="KW-0472">Membrane</keyword>
<evidence type="ECO:0000256" key="5">
    <source>
        <dbReference type="HAMAP-Rule" id="MF_02033"/>
    </source>
</evidence>
<dbReference type="Proteomes" id="UP000228816">
    <property type="component" value="Unassembled WGS sequence"/>
</dbReference>
<evidence type="ECO:0000256" key="4">
    <source>
        <dbReference type="ARBA" id="ARBA00023306"/>
    </source>
</evidence>
<dbReference type="Pfam" id="PF14450">
    <property type="entry name" value="FtsA"/>
    <property type="match status" value="1"/>
</dbReference>
<protein>
    <recommendedName>
        <fullName evidence="5 6">Cell division protein FtsA</fullName>
    </recommendedName>
</protein>
<dbReference type="InterPro" id="IPR020823">
    <property type="entry name" value="Cell_div_FtsA"/>
</dbReference>
<dbReference type="HAMAP" id="MF_02033">
    <property type="entry name" value="FtsA"/>
    <property type="match status" value="1"/>
</dbReference>
<gene>
    <name evidence="5 8" type="primary">ftsA</name>
    <name evidence="8" type="ORF">COS44_01490</name>
</gene>